<dbReference type="Proteomes" id="UP000535543">
    <property type="component" value="Unassembled WGS sequence"/>
</dbReference>
<accession>A0A848KQ88</accession>
<comment type="caution">
    <text evidence="2">The sequence shown here is derived from an EMBL/GenBank/DDBJ whole genome shotgun (WGS) entry which is preliminary data.</text>
</comment>
<evidence type="ECO:0000259" key="1">
    <source>
        <dbReference type="Pfam" id="PF00535"/>
    </source>
</evidence>
<dbReference type="PANTHER" id="PTHR43685:SF2">
    <property type="entry name" value="GLYCOSYLTRANSFERASE 2-LIKE DOMAIN-CONTAINING PROTEIN"/>
    <property type="match status" value="1"/>
</dbReference>
<reference evidence="2 3" key="1">
    <citation type="submission" date="2019-05" db="EMBL/GenBank/DDBJ databases">
        <authorList>
            <person name="Lee S.D."/>
        </authorList>
    </citation>
    <scope>NUCLEOTIDE SEQUENCE [LARGE SCALE GENOMIC DNA]</scope>
    <source>
        <strain evidence="2 3">YC2-7</strain>
    </source>
</reference>
<feature type="domain" description="Glycosyltransferase 2-like" evidence="1">
    <location>
        <begin position="4"/>
        <end position="123"/>
    </location>
</feature>
<evidence type="ECO:0000313" key="2">
    <source>
        <dbReference type="EMBL" id="NMN97777.1"/>
    </source>
</evidence>
<sequence>MKVSVVTISFRDLDGLRKTVASVREQKSTADIEHIIVDGGSGPATVEYLQSLDPQPAYWQSQPDKGRYDGMNQGIARATGDIVWLMHSGDCFSDPDAIDYVVRQLDDPRNVWGYGKVRRVGANGEELGTLGYIPFDLRKFTSGMNTVPHQGTFIGADLGAKLGPYDETFGLAADQLYLFRAALDQLPIALDRVVCDFDATGAGTVRPIKHNFNDLRKAWDLIGYYPHGNRTRDRLQSRAMEYLVRTIFATKRLLDRAPRKDFGDGN</sequence>
<dbReference type="InterPro" id="IPR029044">
    <property type="entry name" value="Nucleotide-diphossugar_trans"/>
</dbReference>
<dbReference type="RefSeq" id="WP_169590914.1">
    <property type="nucleotide sequence ID" value="NZ_VCQU01000008.1"/>
</dbReference>
<proteinExistence type="predicted"/>
<protein>
    <submittedName>
        <fullName evidence="2">Glycosyltransferase</fullName>
    </submittedName>
</protein>
<dbReference type="GO" id="GO:0016740">
    <property type="term" value="F:transferase activity"/>
    <property type="evidence" value="ECO:0007669"/>
    <property type="project" value="UniProtKB-KW"/>
</dbReference>
<dbReference type="EMBL" id="VCQU01000008">
    <property type="protein sequence ID" value="NMN97777.1"/>
    <property type="molecule type" value="Genomic_DNA"/>
</dbReference>
<dbReference type="PANTHER" id="PTHR43685">
    <property type="entry name" value="GLYCOSYLTRANSFERASE"/>
    <property type="match status" value="1"/>
</dbReference>
<dbReference type="InterPro" id="IPR050834">
    <property type="entry name" value="Glycosyltransf_2"/>
</dbReference>
<dbReference type="CDD" id="cd06433">
    <property type="entry name" value="GT_2_WfgS_like"/>
    <property type="match status" value="1"/>
</dbReference>
<dbReference type="AlphaFoldDB" id="A0A848KQ88"/>
<dbReference type="SUPFAM" id="SSF53448">
    <property type="entry name" value="Nucleotide-diphospho-sugar transferases"/>
    <property type="match status" value="1"/>
</dbReference>
<name>A0A848KQ88_9NOCA</name>
<keyword evidence="3" id="KW-1185">Reference proteome</keyword>
<dbReference type="Pfam" id="PF00535">
    <property type="entry name" value="Glycos_transf_2"/>
    <property type="match status" value="1"/>
</dbReference>
<keyword evidence="2" id="KW-0808">Transferase</keyword>
<organism evidence="2 3">
    <name type="scientific">Antrihabitans stalactiti</name>
    <dbReference type="NCBI Taxonomy" id="2584121"/>
    <lineage>
        <taxon>Bacteria</taxon>
        <taxon>Bacillati</taxon>
        <taxon>Actinomycetota</taxon>
        <taxon>Actinomycetes</taxon>
        <taxon>Mycobacteriales</taxon>
        <taxon>Nocardiaceae</taxon>
        <taxon>Antrihabitans</taxon>
    </lineage>
</organism>
<dbReference type="Gene3D" id="3.90.550.10">
    <property type="entry name" value="Spore Coat Polysaccharide Biosynthesis Protein SpsA, Chain A"/>
    <property type="match status" value="1"/>
</dbReference>
<evidence type="ECO:0000313" key="3">
    <source>
        <dbReference type="Proteomes" id="UP000535543"/>
    </source>
</evidence>
<reference evidence="2 3" key="2">
    <citation type="submission" date="2020-06" db="EMBL/GenBank/DDBJ databases">
        <title>Antribacter stalactiti gen. nov., sp. nov., a new member of the family Nacardiaceae isolated from a cave.</title>
        <authorList>
            <person name="Kim I.S."/>
        </authorList>
    </citation>
    <scope>NUCLEOTIDE SEQUENCE [LARGE SCALE GENOMIC DNA]</scope>
    <source>
        <strain evidence="2 3">YC2-7</strain>
    </source>
</reference>
<dbReference type="InterPro" id="IPR001173">
    <property type="entry name" value="Glyco_trans_2-like"/>
</dbReference>
<gene>
    <name evidence="2" type="ORF">FGL95_22320</name>
</gene>